<evidence type="ECO:0000256" key="4">
    <source>
        <dbReference type="ARBA" id="ARBA00022691"/>
    </source>
</evidence>
<evidence type="ECO:0000256" key="3">
    <source>
        <dbReference type="ARBA" id="ARBA00022679"/>
    </source>
</evidence>
<organism evidence="7 8">
    <name type="scientific">Aerococcus urinae</name>
    <dbReference type="NCBI Taxonomy" id="1376"/>
    <lineage>
        <taxon>Bacteria</taxon>
        <taxon>Bacillati</taxon>
        <taxon>Bacillota</taxon>
        <taxon>Bacilli</taxon>
        <taxon>Lactobacillales</taxon>
        <taxon>Aerococcaceae</taxon>
        <taxon>Aerococcus</taxon>
    </lineage>
</organism>
<feature type="domain" description="Type II methyltransferase M.TaqI-like" evidence="6">
    <location>
        <begin position="543"/>
        <end position="700"/>
    </location>
</feature>
<dbReference type="EMBL" id="QMHM01000001">
    <property type="protein sequence ID" value="RAV81451.1"/>
    <property type="molecule type" value="Genomic_DNA"/>
</dbReference>
<dbReference type="InterPro" id="IPR029063">
    <property type="entry name" value="SAM-dependent_MTases_sf"/>
</dbReference>
<evidence type="ECO:0000313" key="8">
    <source>
        <dbReference type="Proteomes" id="UP000251923"/>
    </source>
</evidence>
<comment type="catalytic activity">
    <reaction evidence="5">
        <text>a 2'-deoxyadenosine in DNA + S-adenosyl-L-methionine = an N(6)-methyl-2'-deoxyadenosine in DNA + S-adenosyl-L-homocysteine + H(+)</text>
        <dbReference type="Rhea" id="RHEA:15197"/>
        <dbReference type="Rhea" id="RHEA-COMP:12418"/>
        <dbReference type="Rhea" id="RHEA-COMP:12419"/>
        <dbReference type="ChEBI" id="CHEBI:15378"/>
        <dbReference type="ChEBI" id="CHEBI:57856"/>
        <dbReference type="ChEBI" id="CHEBI:59789"/>
        <dbReference type="ChEBI" id="CHEBI:90615"/>
        <dbReference type="ChEBI" id="CHEBI:90616"/>
        <dbReference type="EC" id="2.1.1.72"/>
    </reaction>
</comment>
<dbReference type="GO" id="GO:0006304">
    <property type="term" value="P:DNA modification"/>
    <property type="evidence" value="ECO:0007669"/>
    <property type="project" value="InterPro"/>
</dbReference>
<name>A0A329P360_9LACT</name>
<dbReference type="PANTHER" id="PTHR33841">
    <property type="entry name" value="DNA METHYLTRANSFERASE YEEA-RELATED"/>
    <property type="match status" value="1"/>
</dbReference>
<dbReference type="AlphaFoldDB" id="A0A329P360"/>
<evidence type="ECO:0000256" key="5">
    <source>
        <dbReference type="ARBA" id="ARBA00047942"/>
    </source>
</evidence>
<dbReference type="Proteomes" id="UP000251923">
    <property type="component" value="Unassembled WGS sequence"/>
</dbReference>
<feature type="domain" description="Type II methyltransferase M.TaqI-like" evidence="6">
    <location>
        <begin position="749"/>
        <end position="825"/>
    </location>
</feature>
<dbReference type="PRINTS" id="PR00507">
    <property type="entry name" value="N12N6MTFRASE"/>
</dbReference>
<comment type="caution">
    <text evidence="7">The sequence shown here is derived from an EMBL/GenBank/DDBJ whole genome shotgun (WGS) entry which is preliminary data.</text>
</comment>
<dbReference type="InterPro" id="IPR011639">
    <property type="entry name" value="MethylTrfase_TaqI-like_dom"/>
</dbReference>
<dbReference type="SUPFAM" id="SSF53335">
    <property type="entry name" value="S-adenosyl-L-methionine-dependent methyltransferases"/>
    <property type="match status" value="1"/>
</dbReference>
<keyword evidence="3" id="KW-0808">Transferase</keyword>
<dbReference type="Pfam" id="PF07669">
    <property type="entry name" value="Eco57I"/>
    <property type="match status" value="2"/>
</dbReference>
<proteinExistence type="predicted"/>
<dbReference type="GO" id="GO:0032259">
    <property type="term" value="P:methylation"/>
    <property type="evidence" value="ECO:0007669"/>
    <property type="project" value="UniProtKB-KW"/>
</dbReference>
<dbReference type="PANTHER" id="PTHR33841:SF1">
    <property type="entry name" value="DNA METHYLTRANSFERASE A"/>
    <property type="match status" value="1"/>
</dbReference>
<sequence length="1151" mass="133529">MALEINNFINKLRPNESSIKRLAEVLEYEVGNNPINDSSPWKILFTNKLPDYSKGVIAVKTEEDLTEDSKTVDIRRLYKQVEELKIEFSSSFQVEIVAFIGHKRIVFFPYYNGNRDTRLDLNPDTVQIPLYRKNFSLLANENVVIEEDEFGFGAQINLHIQEIFKKELSNHFRYTTNFYRKKLSELITATSLKNKLEPLLDDNATFYLERSDFINLVAERSFTAALGTVTDTIILRQLMRRFLEGYYGKSAFEVSGIALGVGDGTLDDAIKRSVRANYKEVEEKDILKASHKKTVIQNDYQQLSLFNLFDEDEQALTADIDEMSEQESLDFSSLLSKARKQFETIFDGDLFAGSIGRVANEIEEELSKDYPEFVAQMWVDTSSDHYSFRYEDLPPSAIEEHYENSMSQSIKINFEDGQPVVMYAETEAEQKQKGAYYTDHRFVDYIVKHTVEEKFDQLIEKIREADSDDGLYEAIYELLDFKISDLTCGGGSFLRGAFLKLASKHDILTSLPIPDDIKASYPMFNASSEGEMLWEEYLLNHVIYGVDFDYKAVLISSLTLSLSSIEHRDSTQELPNLIGKTLIHQNSLINSVPFSKRQEIYANYKDEIKILRQAKVSNSENYESLRRELQIKLLQEDYTKLAEIAEQSHIEAIEINLPEVFFNEEGELLEDPGFDCVIGNPPWEKNKPNSDEFYSNLDSEFPGANGNVKEKKQRIKELQEVMPFVEQKWEEYSYEIKLSNKYFKNKDNYQWQSYRINGRKTGGDPNLYIVSVERFDQLLKPNGYFSLIIPDNFATDANTTGIRHLIFDHYELKDFLSFENSKGIFPSVHRSYKFAVMRYLKQSSSNDFFDAFFYETDLRNLENQDSKLHYPIDLVKSSEDYTLIEPKNEDELNIVTHLLSSYEPLIDIDNFKFSTDFHKTNDSSYFYELNETLVPLYEGKFMNQFKIIPEGLKEGVEEKVAYDKIKDDYYDFRLAMRSVASATNQRTLIATLLPKYSVATNSLLVQKQTDLMSIDERLYYLSVLNSYLIDFILRKMVTTNLNKRYINKLPIAKYGELDSTAQLISISKELMMMNGPMYDDLDNIKSDTVYHGRSKEDLIAELNALIFKDYKITRNQIISIMKSFESKKHAKAVAEEAQRIINIYDQLTDER</sequence>
<evidence type="ECO:0000259" key="6">
    <source>
        <dbReference type="Pfam" id="PF07669"/>
    </source>
</evidence>
<dbReference type="GO" id="GO:0009007">
    <property type="term" value="F:site-specific DNA-methyltransferase (adenine-specific) activity"/>
    <property type="evidence" value="ECO:0007669"/>
    <property type="project" value="UniProtKB-EC"/>
</dbReference>
<protein>
    <recommendedName>
        <fullName evidence="1">site-specific DNA-methyltransferase (adenine-specific)</fullName>
        <ecNumber evidence="1">2.1.1.72</ecNumber>
    </recommendedName>
</protein>
<keyword evidence="2 7" id="KW-0489">Methyltransferase</keyword>
<dbReference type="Gene3D" id="3.40.50.150">
    <property type="entry name" value="Vaccinia Virus protein VP39"/>
    <property type="match status" value="1"/>
</dbReference>
<evidence type="ECO:0000313" key="7">
    <source>
        <dbReference type="EMBL" id="RAV81451.1"/>
    </source>
</evidence>
<gene>
    <name evidence="7" type="ORF">DBT54_00845</name>
</gene>
<keyword evidence="4" id="KW-0949">S-adenosyl-L-methionine</keyword>
<dbReference type="InterPro" id="IPR050953">
    <property type="entry name" value="N4_N6_ade-DNA_methylase"/>
</dbReference>
<evidence type="ECO:0000256" key="2">
    <source>
        <dbReference type="ARBA" id="ARBA00022603"/>
    </source>
</evidence>
<accession>A0A329P360</accession>
<evidence type="ECO:0000256" key="1">
    <source>
        <dbReference type="ARBA" id="ARBA00011900"/>
    </source>
</evidence>
<dbReference type="RefSeq" id="WP_111829097.1">
    <property type="nucleotide sequence ID" value="NZ_JASOKO010000015.1"/>
</dbReference>
<reference evidence="7 8" key="1">
    <citation type="submission" date="2018-04" db="EMBL/GenBank/DDBJ databases">
        <title>Aerococcus urinae genomes.</title>
        <authorList>
            <person name="Hilt E."/>
            <person name="Gilbert N.M."/>
            <person name="Thomas-White K."/>
            <person name="Putonti C."/>
            <person name="Lewis A.L."/>
            <person name="Visck K.L."/>
            <person name="Wolfe A.J."/>
        </authorList>
    </citation>
    <scope>NUCLEOTIDE SEQUENCE [LARGE SCALE GENOMIC DNA]</scope>
    <source>
        <strain evidence="7 8">UMB7480</strain>
    </source>
</reference>
<dbReference type="EC" id="2.1.1.72" evidence="1"/>